<dbReference type="InterPro" id="IPR026893">
    <property type="entry name" value="Tyr/Ser_Pase_IphP-type"/>
</dbReference>
<dbReference type="Proteomes" id="UP001336020">
    <property type="component" value="Unassembled WGS sequence"/>
</dbReference>
<gene>
    <name evidence="1" type="ORF">Q7514_04355</name>
</gene>
<keyword evidence="1" id="KW-0378">Hydrolase</keyword>
<dbReference type="InterPro" id="IPR016130">
    <property type="entry name" value="Tyr_Pase_AS"/>
</dbReference>
<name>A0ABU7L5D7_9NOCA</name>
<dbReference type="EMBL" id="JAUTXY010000002">
    <property type="protein sequence ID" value="MEE2056754.1"/>
    <property type="molecule type" value="Genomic_DNA"/>
</dbReference>
<dbReference type="InterPro" id="IPR029021">
    <property type="entry name" value="Prot-tyrosine_phosphatase-like"/>
</dbReference>
<organism evidence="1 2">
    <name type="scientific">Rhodococcus artemisiae</name>
    <dbReference type="NCBI Taxonomy" id="714159"/>
    <lineage>
        <taxon>Bacteria</taxon>
        <taxon>Bacillati</taxon>
        <taxon>Actinomycetota</taxon>
        <taxon>Actinomycetes</taxon>
        <taxon>Mycobacteriales</taxon>
        <taxon>Nocardiaceae</taxon>
        <taxon>Rhodococcus</taxon>
    </lineage>
</organism>
<evidence type="ECO:0000313" key="2">
    <source>
        <dbReference type="Proteomes" id="UP001336020"/>
    </source>
</evidence>
<sequence length="267" mass="27823">MTITTVDISLSIPANLRDMGGIRIAGGVLRAGLVIRADDLSTIPEETARDLVEGGLVSVIDLRSTDEVALTGRGVLAGHPVAYHHLPLMADIGQGMSGLSKDASSSEGAGPSTFSFDHVQFGTMYADMVERAAPQLASALSIISLAPGATAFHCTAGRDRTGVLASLLLHSLGAGDDDIVADYALTDTNMAGVHSRTHAVMSVLMTRIGFDLDDIAASTITNEPSDISMITMLAVLRERHGDPLAPLRAAGLGDDVVARLRERARAA</sequence>
<dbReference type="SUPFAM" id="SSF52799">
    <property type="entry name" value="(Phosphotyrosine protein) phosphatases II"/>
    <property type="match status" value="1"/>
</dbReference>
<dbReference type="PROSITE" id="PS00383">
    <property type="entry name" value="TYR_PHOSPHATASE_1"/>
    <property type="match status" value="1"/>
</dbReference>
<keyword evidence="2" id="KW-1185">Reference proteome</keyword>
<comment type="caution">
    <text evidence="1">The sequence shown here is derived from an EMBL/GenBank/DDBJ whole genome shotgun (WGS) entry which is preliminary data.</text>
</comment>
<reference evidence="1 2" key="1">
    <citation type="submission" date="2023-07" db="EMBL/GenBank/DDBJ databases">
        <authorList>
            <person name="Girao M."/>
            <person name="Carvalho M.F."/>
        </authorList>
    </citation>
    <scope>NUCLEOTIDE SEQUENCE [LARGE SCALE GENOMIC DNA]</scope>
    <source>
        <strain evidence="1 2">YIM65754</strain>
    </source>
</reference>
<evidence type="ECO:0000313" key="1">
    <source>
        <dbReference type="EMBL" id="MEE2056754.1"/>
    </source>
</evidence>
<dbReference type="RefSeq" id="WP_330132043.1">
    <property type="nucleotide sequence ID" value="NZ_JAUTXY010000002.1"/>
</dbReference>
<protein>
    <submittedName>
        <fullName evidence="1">Tyrosine-protein phosphatase</fullName>
        <ecNumber evidence="1">3.1.3.48</ecNumber>
    </submittedName>
</protein>
<dbReference type="Pfam" id="PF13350">
    <property type="entry name" value="Y_phosphatase3"/>
    <property type="match status" value="1"/>
</dbReference>
<dbReference type="GO" id="GO:0004725">
    <property type="term" value="F:protein tyrosine phosphatase activity"/>
    <property type="evidence" value="ECO:0007669"/>
    <property type="project" value="UniProtKB-EC"/>
</dbReference>
<accession>A0ABU7L5D7</accession>
<dbReference type="Gene3D" id="3.90.190.10">
    <property type="entry name" value="Protein tyrosine phosphatase superfamily"/>
    <property type="match status" value="1"/>
</dbReference>
<dbReference type="EC" id="3.1.3.48" evidence="1"/>
<proteinExistence type="predicted"/>